<dbReference type="InterPro" id="IPR045864">
    <property type="entry name" value="aa-tRNA-synth_II/BPL/LPL"/>
</dbReference>
<accession>A0A840UEF7</accession>
<dbReference type="InterPro" id="IPR036390">
    <property type="entry name" value="WH_DNA-bd_sf"/>
</dbReference>
<dbReference type="InterPro" id="IPR003142">
    <property type="entry name" value="BPL_C"/>
</dbReference>
<keyword evidence="5" id="KW-0804">Transcription</keyword>
<dbReference type="PANTHER" id="PTHR12835">
    <property type="entry name" value="BIOTIN PROTEIN LIGASE"/>
    <property type="match status" value="1"/>
</dbReference>
<evidence type="ECO:0000256" key="4">
    <source>
        <dbReference type="ARBA" id="ARBA00023267"/>
    </source>
</evidence>
<dbReference type="InterPro" id="IPR011991">
    <property type="entry name" value="ArsR-like_HTH"/>
</dbReference>
<dbReference type="EMBL" id="JACHFH010000005">
    <property type="protein sequence ID" value="MBB5335496.1"/>
    <property type="molecule type" value="Genomic_DNA"/>
</dbReference>
<dbReference type="CDD" id="cd16442">
    <property type="entry name" value="BPL"/>
    <property type="match status" value="1"/>
</dbReference>
<evidence type="ECO:0000256" key="5">
    <source>
        <dbReference type="HAMAP-Rule" id="MF_00978"/>
    </source>
</evidence>
<dbReference type="Gene3D" id="1.10.10.10">
    <property type="entry name" value="Winged helix-like DNA-binding domain superfamily/Winged helix DNA-binding domain"/>
    <property type="match status" value="1"/>
</dbReference>
<dbReference type="Proteomes" id="UP000559117">
    <property type="component" value="Unassembled WGS sequence"/>
</dbReference>
<dbReference type="EC" id="6.3.4.15" evidence="5"/>
<comment type="caution">
    <text evidence="7">The sequence shown here is derived from an EMBL/GenBank/DDBJ whole genome shotgun (WGS) entry which is preliminary data.</text>
</comment>
<dbReference type="PROSITE" id="PS51733">
    <property type="entry name" value="BPL_LPL_CATALYTIC"/>
    <property type="match status" value="1"/>
</dbReference>
<comment type="similarity">
    <text evidence="5">Belongs to the biotin--protein ligase family.</text>
</comment>
<keyword evidence="8" id="KW-1185">Reference proteome</keyword>
<keyword evidence="5" id="KW-0678">Repressor</keyword>
<name>A0A840UEF7_9FIRM</name>
<dbReference type="InterPro" id="IPR008988">
    <property type="entry name" value="Transcriptional_repressor_C"/>
</dbReference>
<keyword evidence="3 5" id="KW-0067">ATP-binding</keyword>
<organism evidence="7 8">
    <name type="scientific">Pectinatus brassicae</name>
    <dbReference type="NCBI Taxonomy" id="862415"/>
    <lineage>
        <taxon>Bacteria</taxon>
        <taxon>Bacillati</taxon>
        <taxon>Bacillota</taxon>
        <taxon>Negativicutes</taxon>
        <taxon>Selenomonadales</taxon>
        <taxon>Selenomonadaceae</taxon>
        <taxon>Pectinatus</taxon>
    </lineage>
</organism>
<keyword evidence="4 5" id="KW-0092">Biotin</keyword>
<dbReference type="PANTHER" id="PTHR12835:SF5">
    <property type="entry name" value="BIOTIN--PROTEIN LIGASE"/>
    <property type="match status" value="1"/>
</dbReference>
<dbReference type="Gene3D" id="2.30.30.100">
    <property type="match status" value="1"/>
</dbReference>
<dbReference type="Pfam" id="PF02237">
    <property type="entry name" value="BPL_C"/>
    <property type="match status" value="1"/>
</dbReference>
<dbReference type="InterPro" id="IPR004143">
    <property type="entry name" value="BPL_LPL_catalytic"/>
</dbReference>
<evidence type="ECO:0000259" key="6">
    <source>
        <dbReference type="PROSITE" id="PS51733"/>
    </source>
</evidence>
<reference evidence="7 8" key="1">
    <citation type="submission" date="2020-08" db="EMBL/GenBank/DDBJ databases">
        <title>Genomic Encyclopedia of Type Strains, Phase IV (KMG-IV): sequencing the most valuable type-strain genomes for metagenomic binning, comparative biology and taxonomic classification.</title>
        <authorList>
            <person name="Goeker M."/>
        </authorList>
    </citation>
    <scope>NUCLEOTIDE SEQUENCE [LARGE SCALE GENOMIC DNA]</scope>
    <source>
        <strain evidence="7 8">DSM 24661</strain>
    </source>
</reference>
<dbReference type="InterPro" id="IPR030855">
    <property type="entry name" value="Bifunct_BirA"/>
</dbReference>
<dbReference type="RefSeq" id="WP_183859545.1">
    <property type="nucleotide sequence ID" value="NZ_JACHFH010000005.1"/>
</dbReference>
<feature type="binding site" evidence="5">
    <location>
        <position position="185"/>
    </location>
    <ligand>
        <name>biotin</name>
        <dbReference type="ChEBI" id="CHEBI:57586"/>
    </ligand>
</feature>
<dbReference type="InterPro" id="IPR036388">
    <property type="entry name" value="WH-like_DNA-bd_sf"/>
</dbReference>
<keyword evidence="1 5" id="KW-0436">Ligase</keyword>
<feature type="DNA-binding region" description="H-T-H motif" evidence="5">
    <location>
        <begin position="19"/>
        <end position="38"/>
    </location>
</feature>
<dbReference type="GO" id="GO:0003677">
    <property type="term" value="F:DNA binding"/>
    <property type="evidence" value="ECO:0007669"/>
    <property type="project" value="UniProtKB-UniRule"/>
</dbReference>
<gene>
    <name evidence="5" type="primary">birA</name>
    <name evidence="7" type="ORF">HNR32_000621</name>
</gene>
<dbReference type="Gene3D" id="3.30.930.10">
    <property type="entry name" value="Bira Bifunctional Protein, Domain 2"/>
    <property type="match status" value="1"/>
</dbReference>
<dbReference type="InterPro" id="IPR013196">
    <property type="entry name" value="HTH_11"/>
</dbReference>
<comment type="function">
    <text evidence="5">Acts both as a biotin--[acetyl-CoA-carboxylase] ligase and a repressor.</text>
</comment>
<dbReference type="InterPro" id="IPR004408">
    <property type="entry name" value="Biotin_CoA_COase_ligase"/>
</dbReference>
<dbReference type="NCBIfam" id="TIGR00121">
    <property type="entry name" value="birA_ligase"/>
    <property type="match status" value="1"/>
</dbReference>
<dbReference type="GO" id="GO:0016740">
    <property type="term" value="F:transferase activity"/>
    <property type="evidence" value="ECO:0007669"/>
    <property type="project" value="UniProtKB-ARBA"/>
</dbReference>
<evidence type="ECO:0000313" key="8">
    <source>
        <dbReference type="Proteomes" id="UP000559117"/>
    </source>
</evidence>
<dbReference type="GO" id="GO:0006355">
    <property type="term" value="P:regulation of DNA-templated transcription"/>
    <property type="evidence" value="ECO:0007669"/>
    <property type="project" value="UniProtKB-UniRule"/>
</dbReference>
<comment type="catalytic activity">
    <reaction evidence="5">
        <text>biotin + L-lysyl-[protein] + ATP = N(6)-biotinyl-L-lysyl-[protein] + AMP + diphosphate + H(+)</text>
        <dbReference type="Rhea" id="RHEA:11756"/>
        <dbReference type="Rhea" id="RHEA-COMP:9752"/>
        <dbReference type="Rhea" id="RHEA-COMP:10505"/>
        <dbReference type="ChEBI" id="CHEBI:15378"/>
        <dbReference type="ChEBI" id="CHEBI:29969"/>
        <dbReference type="ChEBI" id="CHEBI:30616"/>
        <dbReference type="ChEBI" id="CHEBI:33019"/>
        <dbReference type="ChEBI" id="CHEBI:57586"/>
        <dbReference type="ChEBI" id="CHEBI:83144"/>
        <dbReference type="ChEBI" id="CHEBI:456215"/>
        <dbReference type="EC" id="6.3.4.15"/>
    </reaction>
</comment>
<feature type="binding site" evidence="5">
    <location>
        <begin position="90"/>
        <end position="92"/>
    </location>
    <ligand>
        <name>biotin</name>
        <dbReference type="ChEBI" id="CHEBI:57586"/>
    </ligand>
</feature>
<dbReference type="GO" id="GO:0009249">
    <property type="term" value="P:protein lipoylation"/>
    <property type="evidence" value="ECO:0007669"/>
    <property type="project" value="UniProtKB-ARBA"/>
</dbReference>
<dbReference type="GO" id="GO:0005737">
    <property type="term" value="C:cytoplasm"/>
    <property type="evidence" value="ECO:0007669"/>
    <property type="project" value="TreeGrafter"/>
</dbReference>
<feature type="binding site" evidence="5">
    <location>
        <begin position="118"/>
        <end position="120"/>
    </location>
    <ligand>
        <name>biotin</name>
        <dbReference type="ChEBI" id="CHEBI:57586"/>
    </ligand>
</feature>
<dbReference type="HAMAP" id="MF_00978">
    <property type="entry name" value="Bifunct_BirA"/>
    <property type="match status" value="1"/>
</dbReference>
<feature type="binding site" evidence="5">
    <location>
        <position position="114"/>
    </location>
    <ligand>
        <name>biotin</name>
        <dbReference type="ChEBI" id="CHEBI:57586"/>
    </ligand>
</feature>
<evidence type="ECO:0000313" key="7">
    <source>
        <dbReference type="EMBL" id="MBB5335496.1"/>
    </source>
</evidence>
<evidence type="ECO:0000256" key="3">
    <source>
        <dbReference type="ARBA" id="ARBA00022840"/>
    </source>
</evidence>
<keyword evidence="5" id="KW-0238">DNA-binding</keyword>
<dbReference type="SUPFAM" id="SSF50037">
    <property type="entry name" value="C-terminal domain of transcriptional repressors"/>
    <property type="match status" value="1"/>
</dbReference>
<evidence type="ECO:0000256" key="1">
    <source>
        <dbReference type="ARBA" id="ARBA00022598"/>
    </source>
</evidence>
<dbReference type="Pfam" id="PF08279">
    <property type="entry name" value="HTH_11"/>
    <property type="match status" value="1"/>
</dbReference>
<evidence type="ECO:0000256" key="2">
    <source>
        <dbReference type="ARBA" id="ARBA00022741"/>
    </source>
</evidence>
<sequence length="324" mass="35670">MRSEILTILHKAKGGYVSGADLAEKLAVSRTAIWKHICALKDEGYQIESKSRSGYRIVDSPDLLNPGEIKAKIKTEILGQKIIYYKEIGSTNNEAKLQAAKGAREGTIVVSEQQGTGRGRLSRGWYSPAQKGIWFSLILRPGFLPQEAPKCTLMAAVAIAKAIFTITGIEVGIKWPNDILYNGKKLVGVLTEMNAEMDRINYIVIGMGINVNVSNKEMPEEIKDIATSLSEIKGETVSRIDLLTQVLAELENLYLLIKEQGFAPILKLWKQYSVTLGQDIKVIGVNETFYGKAVDIDDFGALLVDTGEKIERVLAGDVSIRKAK</sequence>
<protein>
    <recommendedName>
        <fullName evidence="5">Bifunctional ligase/repressor BirA</fullName>
    </recommendedName>
    <alternativeName>
        <fullName evidence="5">Biotin--[acetyl-CoA-carboxylase] ligase</fullName>
        <ecNumber evidence="5">6.3.4.15</ecNumber>
    </alternativeName>
    <alternativeName>
        <fullName evidence="5">Biotin--protein ligase</fullName>
    </alternativeName>
    <alternativeName>
        <fullName evidence="5">Biotin-[acetyl-CoA carboxylase] synthetase</fullName>
    </alternativeName>
</protein>
<keyword evidence="5" id="KW-0805">Transcription regulation</keyword>
<dbReference type="GO" id="GO:0005524">
    <property type="term" value="F:ATP binding"/>
    <property type="evidence" value="ECO:0007669"/>
    <property type="project" value="UniProtKB-UniRule"/>
</dbReference>
<dbReference type="AlphaFoldDB" id="A0A840UEF7"/>
<dbReference type="SUPFAM" id="SSF46785">
    <property type="entry name" value="Winged helix' DNA-binding domain"/>
    <property type="match status" value="1"/>
</dbReference>
<keyword evidence="2 5" id="KW-0547">Nucleotide-binding</keyword>
<dbReference type="Pfam" id="PF03099">
    <property type="entry name" value="BPL_LplA_LipB"/>
    <property type="match status" value="1"/>
</dbReference>
<dbReference type="SUPFAM" id="SSF55681">
    <property type="entry name" value="Class II aaRS and biotin synthetases"/>
    <property type="match status" value="1"/>
</dbReference>
<proteinExistence type="inferred from homology"/>
<dbReference type="GO" id="GO:0004077">
    <property type="term" value="F:biotin--[biotin carboxyl-carrier protein] ligase activity"/>
    <property type="evidence" value="ECO:0007669"/>
    <property type="project" value="UniProtKB-UniRule"/>
</dbReference>
<dbReference type="CDD" id="cd00090">
    <property type="entry name" value="HTH_ARSR"/>
    <property type="match status" value="1"/>
</dbReference>
<feature type="domain" description="BPL/LPL catalytic" evidence="6">
    <location>
        <begin position="67"/>
        <end position="258"/>
    </location>
</feature>